<feature type="region of interest" description="Disordered" evidence="7">
    <location>
        <begin position="290"/>
        <end position="310"/>
    </location>
</feature>
<keyword evidence="8" id="KW-1133">Transmembrane helix</keyword>
<reference evidence="10 11" key="1">
    <citation type="journal article" date="2019" name="Int. J. Syst. Evol. Microbiol.">
        <title>The Global Catalogue of Microorganisms (GCM) 10K type strain sequencing project: providing services to taxonomists for standard genome sequencing and annotation.</title>
        <authorList>
            <consortium name="The Broad Institute Genomics Platform"/>
            <consortium name="The Broad Institute Genome Sequencing Center for Infectious Disease"/>
            <person name="Wu L."/>
            <person name="Ma J."/>
        </authorList>
    </citation>
    <scope>NUCLEOTIDE SEQUENCE [LARGE SCALE GENOMIC DNA]</scope>
    <source>
        <strain evidence="10 11">JCM 15672</strain>
    </source>
</reference>
<keyword evidence="8" id="KW-0472">Membrane</keyword>
<dbReference type="EC" id="2.7.13.3" evidence="2"/>
<feature type="transmembrane region" description="Helical" evidence="8">
    <location>
        <begin position="112"/>
        <end position="137"/>
    </location>
</feature>
<evidence type="ECO:0000256" key="7">
    <source>
        <dbReference type="SAM" id="MobiDB-lite"/>
    </source>
</evidence>
<evidence type="ECO:0000256" key="2">
    <source>
        <dbReference type="ARBA" id="ARBA00012438"/>
    </source>
</evidence>
<protein>
    <recommendedName>
        <fullName evidence="2">histidine kinase</fullName>
        <ecNumber evidence="2">2.7.13.3</ecNumber>
    </recommendedName>
</protein>
<accession>A0ABN2UC10</accession>
<name>A0ABN2UC10_9MICO</name>
<comment type="catalytic activity">
    <reaction evidence="1">
        <text>ATP + protein L-histidine = ADP + protein N-phospho-L-histidine.</text>
        <dbReference type="EC" id="2.7.13.3"/>
    </reaction>
</comment>
<keyword evidence="6" id="KW-0175">Coiled coil</keyword>
<dbReference type="EMBL" id="BAAAPW010000002">
    <property type="protein sequence ID" value="GAA2033474.1"/>
    <property type="molecule type" value="Genomic_DNA"/>
</dbReference>
<feature type="transmembrane region" description="Helical" evidence="8">
    <location>
        <begin position="48"/>
        <end position="72"/>
    </location>
</feature>
<evidence type="ECO:0000256" key="8">
    <source>
        <dbReference type="SAM" id="Phobius"/>
    </source>
</evidence>
<evidence type="ECO:0000256" key="1">
    <source>
        <dbReference type="ARBA" id="ARBA00000085"/>
    </source>
</evidence>
<evidence type="ECO:0000256" key="3">
    <source>
        <dbReference type="ARBA" id="ARBA00022679"/>
    </source>
</evidence>
<evidence type="ECO:0000256" key="5">
    <source>
        <dbReference type="ARBA" id="ARBA00023012"/>
    </source>
</evidence>
<feature type="transmembrane region" description="Helical" evidence="8">
    <location>
        <begin position="78"/>
        <end position="100"/>
    </location>
</feature>
<dbReference type="PANTHER" id="PTHR24421:SF10">
    <property type="entry name" value="NITRATE_NITRITE SENSOR PROTEIN NARQ"/>
    <property type="match status" value="1"/>
</dbReference>
<keyword evidence="4" id="KW-0418">Kinase</keyword>
<dbReference type="SUPFAM" id="SSF55874">
    <property type="entry name" value="ATPase domain of HSP90 chaperone/DNA topoisomerase II/histidine kinase"/>
    <property type="match status" value="1"/>
</dbReference>
<organism evidence="10 11">
    <name type="scientific">Agromyces tropicus</name>
    <dbReference type="NCBI Taxonomy" id="555371"/>
    <lineage>
        <taxon>Bacteria</taxon>
        <taxon>Bacillati</taxon>
        <taxon>Actinomycetota</taxon>
        <taxon>Actinomycetes</taxon>
        <taxon>Micrococcales</taxon>
        <taxon>Microbacteriaceae</taxon>
        <taxon>Agromyces</taxon>
    </lineage>
</organism>
<proteinExistence type="predicted"/>
<feature type="transmembrane region" description="Helical" evidence="8">
    <location>
        <begin position="149"/>
        <end position="179"/>
    </location>
</feature>
<feature type="coiled-coil region" evidence="6">
    <location>
        <begin position="341"/>
        <end position="368"/>
    </location>
</feature>
<feature type="transmembrane region" description="Helical" evidence="8">
    <location>
        <begin position="224"/>
        <end position="245"/>
    </location>
</feature>
<evidence type="ECO:0000256" key="4">
    <source>
        <dbReference type="ARBA" id="ARBA00022777"/>
    </source>
</evidence>
<gene>
    <name evidence="10" type="ORF">GCM10009819_16940</name>
</gene>
<dbReference type="CDD" id="cd16917">
    <property type="entry name" value="HATPase_UhpB-NarQ-NarX-like"/>
    <property type="match status" value="1"/>
</dbReference>
<comment type="caution">
    <text evidence="10">The sequence shown here is derived from an EMBL/GenBank/DDBJ whole genome shotgun (WGS) entry which is preliminary data.</text>
</comment>
<dbReference type="InterPro" id="IPR036890">
    <property type="entry name" value="HATPase_C_sf"/>
</dbReference>
<dbReference type="Gene3D" id="3.30.565.10">
    <property type="entry name" value="Histidine kinase-like ATPase, C-terminal domain"/>
    <property type="match status" value="1"/>
</dbReference>
<keyword evidence="5" id="KW-0902">Two-component regulatory system</keyword>
<evidence type="ECO:0000313" key="11">
    <source>
        <dbReference type="Proteomes" id="UP001501196"/>
    </source>
</evidence>
<dbReference type="Pfam" id="PF02518">
    <property type="entry name" value="HATPase_c"/>
    <property type="match status" value="1"/>
</dbReference>
<dbReference type="SMART" id="SM00387">
    <property type="entry name" value="HATPase_c"/>
    <property type="match status" value="1"/>
</dbReference>
<sequence length="571" mass="59226">MRPSLRAGPGGTVRRGPRLDPRRLRADAEHRCQNRRVRTAQRQSGARVARLAVIAVAVVAAIAEIPAAAGVWDETADLLLTLAELLVGVSYAGVALLAPAGLQVRAAAAATAALWVIGAFVPGASTAHQAGLAWLFVAATGGLRAPWAIAALVALGVGLVTGALPLPATVATFAAIAAWSPLRGGPRSPHGVRVATTFASGVVAVALAAAWAAQARVDGIDPRAALVAYAGALVIAAMSIAAAAWSERRRIARLREAAASAGDATGLDGLEPVLRALLHDERLRLALPSEIPAAESTKRDEPAGGTAETEVVDESGAAIARIVHRRDALGEPALRDAVADAVRLASDHDRLQSQLESQRREVARTRADLFEAAQAGRLAVAAKVDHEVLTPLRRGFLLLADLRRSDPSPDGAEVRSDPLAIALGEARLAERDLIGVIDAARARDLGNGRLAAELRALTRTGAPTVEVAADPEATADAATETALYFIASEAVSNAMKHARADRIELRLERSGDALRLEVADDGLGGVDAGGLPAVRRRVETLAGRLRIESPPGEGTRVIAVVPRPRSASTAR</sequence>
<dbReference type="PANTHER" id="PTHR24421">
    <property type="entry name" value="NITRATE/NITRITE SENSOR PROTEIN NARX-RELATED"/>
    <property type="match status" value="1"/>
</dbReference>
<keyword evidence="8" id="KW-0812">Transmembrane</keyword>
<evidence type="ECO:0000313" key="10">
    <source>
        <dbReference type="EMBL" id="GAA2033474.1"/>
    </source>
</evidence>
<dbReference type="InterPro" id="IPR003594">
    <property type="entry name" value="HATPase_dom"/>
</dbReference>
<feature type="domain" description="Histidine kinase/HSP90-like ATPase" evidence="9">
    <location>
        <begin position="478"/>
        <end position="565"/>
    </location>
</feature>
<feature type="transmembrane region" description="Helical" evidence="8">
    <location>
        <begin position="191"/>
        <end position="212"/>
    </location>
</feature>
<dbReference type="InterPro" id="IPR050482">
    <property type="entry name" value="Sensor_HK_TwoCompSys"/>
</dbReference>
<dbReference type="Proteomes" id="UP001501196">
    <property type="component" value="Unassembled WGS sequence"/>
</dbReference>
<keyword evidence="3" id="KW-0808">Transferase</keyword>
<evidence type="ECO:0000256" key="6">
    <source>
        <dbReference type="SAM" id="Coils"/>
    </source>
</evidence>
<keyword evidence="11" id="KW-1185">Reference proteome</keyword>
<evidence type="ECO:0000259" key="9">
    <source>
        <dbReference type="SMART" id="SM00387"/>
    </source>
</evidence>